<keyword evidence="2" id="KW-1185">Reference proteome</keyword>
<organism evidence="1 2">
    <name type="scientific">Canavalia gladiata</name>
    <name type="common">Sword bean</name>
    <name type="synonym">Dolichos gladiatus</name>
    <dbReference type="NCBI Taxonomy" id="3824"/>
    <lineage>
        <taxon>Eukaryota</taxon>
        <taxon>Viridiplantae</taxon>
        <taxon>Streptophyta</taxon>
        <taxon>Embryophyta</taxon>
        <taxon>Tracheophyta</taxon>
        <taxon>Spermatophyta</taxon>
        <taxon>Magnoliopsida</taxon>
        <taxon>eudicotyledons</taxon>
        <taxon>Gunneridae</taxon>
        <taxon>Pentapetalae</taxon>
        <taxon>rosids</taxon>
        <taxon>fabids</taxon>
        <taxon>Fabales</taxon>
        <taxon>Fabaceae</taxon>
        <taxon>Papilionoideae</taxon>
        <taxon>50 kb inversion clade</taxon>
        <taxon>NPAAA clade</taxon>
        <taxon>indigoferoid/millettioid clade</taxon>
        <taxon>Phaseoleae</taxon>
        <taxon>Canavalia</taxon>
    </lineage>
</organism>
<dbReference type="EMBL" id="JAYMYQ010000010">
    <property type="protein sequence ID" value="KAK7308479.1"/>
    <property type="molecule type" value="Genomic_DNA"/>
</dbReference>
<gene>
    <name evidence="1" type="ORF">VNO77_42086</name>
</gene>
<proteinExistence type="predicted"/>
<protein>
    <submittedName>
        <fullName evidence="1">Uncharacterized protein</fullName>
    </submittedName>
</protein>
<dbReference type="AlphaFoldDB" id="A0AAN9PSE7"/>
<name>A0AAN9PSE7_CANGL</name>
<evidence type="ECO:0000313" key="2">
    <source>
        <dbReference type="Proteomes" id="UP001367508"/>
    </source>
</evidence>
<dbReference type="Proteomes" id="UP001367508">
    <property type="component" value="Unassembled WGS sequence"/>
</dbReference>
<comment type="caution">
    <text evidence="1">The sequence shown here is derived from an EMBL/GenBank/DDBJ whole genome shotgun (WGS) entry which is preliminary data.</text>
</comment>
<evidence type="ECO:0000313" key="1">
    <source>
        <dbReference type="EMBL" id="KAK7308479.1"/>
    </source>
</evidence>
<reference evidence="1 2" key="1">
    <citation type="submission" date="2024-01" db="EMBL/GenBank/DDBJ databases">
        <title>The genomes of 5 underutilized Papilionoideae crops provide insights into root nodulation and disease resistanc.</title>
        <authorList>
            <person name="Jiang F."/>
        </authorList>
    </citation>
    <scope>NUCLEOTIDE SEQUENCE [LARGE SCALE GENOMIC DNA]</scope>
    <source>
        <strain evidence="1">LVBAO_FW01</strain>
        <tissue evidence="1">Leaves</tissue>
    </source>
</reference>
<sequence length="310" mass="34205">MQSLRLFLFFTGVRQGGGLCFILTKFWSRLQQRRHLGLERLPSYDHATLASYLARPWGLFPPLAILHACWVTTGPTRLYGIECGEVSHAAEGSTSIKKSEHRTFPGSEGRLHGTTVLVSTSCTSDIEVKIIDSFSKAFVSVLSTTGEGPRVINSSMISCPHLRPLSVPPLVDAHPLGDRWRSTASCLGEQYVRFPTPTSMPYYGRVVFVSLDRLSHKEQPDRRSRRVGGIIPCGGNVFPALALEAYADRDSLLISPDSEVSQALSERKLSYDFLDLRSSGRESTNLTEVDANSPGSSDADVLPWPVTEFF</sequence>
<accession>A0AAN9PSE7</accession>